<evidence type="ECO:0000313" key="2">
    <source>
        <dbReference type="Proteomes" id="UP000263742"/>
    </source>
</evidence>
<dbReference type="Proteomes" id="UP000263742">
    <property type="component" value="Segment"/>
</dbReference>
<sequence length="91" mass="10758">MKFRKLLTRNKNRRSISASCFIGRLFFEIGVGRELWYFTRFGKNNDHRIYHLVHVGVTRLVNPSGEAHTDMLVISFLLLNIKFGWMTIKDK</sequence>
<protein>
    <submittedName>
        <fullName evidence="1">Uncharacterized protein</fullName>
    </submittedName>
</protein>
<reference evidence="1 2" key="1">
    <citation type="journal article" date="2018" name="Front. Microbiol.">
        <title>Jumbo Bacteriophages Are Represented Within an Increasing Diversity of Environmental Viruses Infecting the Emerging Phytopathogen, Dickeya solani.</title>
        <authorList>
            <person name="Day A.W."/>
            <person name="Ahn J."/>
            <person name="Salmond G.P.C."/>
        </authorList>
    </citation>
    <scope>NUCLEOTIDE SEQUENCE [LARGE SCALE GENOMIC DNA]</scope>
</reference>
<name>A0A384ZWN4_9CAUD</name>
<dbReference type="EMBL" id="MH460460">
    <property type="protein sequence ID" value="AXG66644.1"/>
    <property type="molecule type" value="Genomic_DNA"/>
</dbReference>
<organism evidence="1 2">
    <name type="scientific">Dickeya phage vB_DsoM_JA13</name>
    <dbReference type="NCBI Taxonomy" id="2283030"/>
    <lineage>
        <taxon>Viruses</taxon>
        <taxon>Duplodnaviria</taxon>
        <taxon>Heunggongvirae</taxon>
        <taxon>Uroviricota</taxon>
        <taxon>Caudoviricetes</taxon>
        <taxon>Salmondvirus</taxon>
        <taxon>Salmondvirus JA11</taxon>
    </lineage>
</organism>
<evidence type="ECO:0000313" key="1">
    <source>
        <dbReference type="EMBL" id="AXG66644.1"/>
    </source>
</evidence>
<accession>A0A384ZWN4</accession>
<gene>
    <name evidence="1" type="ORF">JA13_241</name>
</gene>
<proteinExistence type="predicted"/>